<gene>
    <name evidence="7" type="ORF">WJX74_002517</name>
</gene>
<dbReference type="PANTHER" id="PTHR22768">
    <property type="entry name" value="DNA REPLICATION COMPLEX GINS PROTEIN PSF3"/>
    <property type="match status" value="1"/>
</dbReference>
<keyword evidence="8" id="KW-1185">Reference proteome</keyword>
<dbReference type="InterPro" id="IPR010492">
    <property type="entry name" value="GINS_Psf3"/>
</dbReference>
<keyword evidence="4" id="KW-0539">Nucleus</keyword>
<dbReference type="InterPro" id="IPR055221">
    <property type="entry name" value="PSF3_N"/>
</dbReference>
<dbReference type="PANTHER" id="PTHR22768:SF0">
    <property type="entry name" value="DNA REPLICATION COMPLEX GINS PROTEIN PSF3"/>
    <property type="match status" value="1"/>
</dbReference>
<organism evidence="7 8">
    <name type="scientific">Apatococcus lobatus</name>
    <dbReference type="NCBI Taxonomy" id="904363"/>
    <lineage>
        <taxon>Eukaryota</taxon>
        <taxon>Viridiplantae</taxon>
        <taxon>Chlorophyta</taxon>
        <taxon>core chlorophytes</taxon>
        <taxon>Trebouxiophyceae</taxon>
        <taxon>Chlorellales</taxon>
        <taxon>Chlorellaceae</taxon>
        <taxon>Apatococcus</taxon>
    </lineage>
</organism>
<comment type="caution">
    <text evidence="7">The sequence shown here is derived from an EMBL/GenBank/DDBJ whole genome shotgun (WGS) entry which is preliminary data.</text>
</comment>
<dbReference type="InterPro" id="IPR038437">
    <property type="entry name" value="GINS_Psf3_sf"/>
</dbReference>
<dbReference type="CDD" id="cd21693">
    <property type="entry name" value="GINS_B_Psf3"/>
    <property type="match status" value="1"/>
</dbReference>
<accession>A0AAW1RYS1</accession>
<dbReference type="AlphaFoldDB" id="A0AAW1RYS1"/>
<evidence type="ECO:0008006" key="9">
    <source>
        <dbReference type="Google" id="ProtNLM"/>
    </source>
</evidence>
<dbReference type="InterPro" id="IPR021151">
    <property type="entry name" value="GINS_A"/>
</dbReference>
<evidence type="ECO:0000256" key="3">
    <source>
        <dbReference type="ARBA" id="ARBA00022705"/>
    </source>
</evidence>
<reference evidence="7 8" key="1">
    <citation type="journal article" date="2024" name="Nat. Commun.">
        <title>Phylogenomics reveals the evolutionary origins of lichenization in chlorophyte algae.</title>
        <authorList>
            <person name="Puginier C."/>
            <person name="Libourel C."/>
            <person name="Otte J."/>
            <person name="Skaloud P."/>
            <person name="Haon M."/>
            <person name="Grisel S."/>
            <person name="Petersen M."/>
            <person name="Berrin J.G."/>
            <person name="Delaux P.M."/>
            <person name="Dal Grande F."/>
            <person name="Keller J."/>
        </authorList>
    </citation>
    <scope>NUCLEOTIDE SEQUENCE [LARGE SCALE GENOMIC DNA]</scope>
    <source>
        <strain evidence="7 8">SAG 2145</strain>
    </source>
</reference>
<feature type="domain" description="GINS subunit" evidence="5">
    <location>
        <begin position="77"/>
        <end position="170"/>
    </location>
</feature>
<dbReference type="EMBL" id="JALJOS010000005">
    <property type="protein sequence ID" value="KAK9838747.1"/>
    <property type="molecule type" value="Genomic_DNA"/>
</dbReference>
<evidence type="ECO:0000259" key="5">
    <source>
        <dbReference type="Pfam" id="PF05916"/>
    </source>
</evidence>
<dbReference type="Gene3D" id="1.20.58.2050">
    <property type="match status" value="1"/>
</dbReference>
<keyword evidence="3" id="KW-0235">DNA replication</keyword>
<feature type="domain" description="DNA replication complex GINS protein PSF3 N-terminal" evidence="6">
    <location>
        <begin position="9"/>
        <end position="58"/>
    </location>
</feature>
<comment type="similarity">
    <text evidence="2">Belongs to the GINS3/PSF3 family.</text>
</comment>
<dbReference type="Pfam" id="PF05916">
    <property type="entry name" value="Sld5"/>
    <property type="match status" value="1"/>
</dbReference>
<dbReference type="GO" id="GO:0000811">
    <property type="term" value="C:GINS complex"/>
    <property type="evidence" value="ECO:0007669"/>
    <property type="project" value="TreeGrafter"/>
</dbReference>
<proteinExistence type="inferred from homology"/>
<evidence type="ECO:0000256" key="1">
    <source>
        <dbReference type="ARBA" id="ARBA00004123"/>
    </source>
</evidence>
<sequence>MLSDGQDFYDVTAILAGETQVPAVVRKGVKGLGPALDPSCAGRDLPANTQLDLPMWLLPTMAARTSAHVMLPRFYGEKMRRKLQAGAHCEDLRSRCLYFYDVAEALNDIVHQPALEQLTMMAFQGRYRELLTKAHTAAEGPALTKLKAKLTAEETNLFAAGAASMSAFERYRYSTSTAIRGPRIGPNAQKGRLALTRPALQDIANQADSRRPGNVRK</sequence>
<dbReference type="SUPFAM" id="SSF160059">
    <property type="entry name" value="PriA/YqbF domain"/>
    <property type="match status" value="1"/>
</dbReference>
<evidence type="ECO:0000256" key="2">
    <source>
        <dbReference type="ARBA" id="ARBA00006343"/>
    </source>
</evidence>
<evidence type="ECO:0000313" key="7">
    <source>
        <dbReference type="EMBL" id="KAK9838747.1"/>
    </source>
</evidence>
<evidence type="ECO:0000256" key="4">
    <source>
        <dbReference type="ARBA" id="ARBA00023242"/>
    </source>
</evidence>
<comment type="subcellular location">
    <subcellularLocation>
        <location evidence="1">Nucleus</location>
    </subcellularLocation>
</comment>
<dbReference type="Proteomes" id="UP001438707">
    <property type="component" value="Unassembled WGS sequence"/>
</dbReference>
<dbReference type="GO" id="GO:1902975">
    <property type="term" value="P:mitotic DNA replication initiation"/>
    <property type="evidence" value="ECO:0007669"/>
    <property type="project" value="TreeGrafter"/>
</dbReference>
<dbReference type="Pfam" id="PF22466">
    <property type="entry name" value="PSF3_N"/>
    <property type="match status" value="1"/>
</dbReference>
<evidence type="ECO:0000313" key="8">
    <source>
        <dbReference type="Proteomes" id="UP001438707"/>
    </source>
</evidence>
<dbReference type="CDD" id="cd11713">
    <property type="entry name" value="GINS_A_psf3"/>
    <property type="match status" value="1"/>
</dbReference>
<dbReference type="InterPro" id="IPR036224">
    <property type="entry name" value="GINS_bundle-like_dom_sf"/>
</dbReference>
<protein>
    <recommendedName>
        <fullName evidence="9">DNA replication complex GINS protein PSF3</fullName>
    </recommendedName>
</protein>
<dbReference type="SUPFAM" id="SSF158573">
    <property type="entry name" value="GINS helical bundle-like"/>
    <property type="match status" value="1"/>
</dbReference>
<evidence type="ECO:0000259" key="6">
    <source>
        <dbReference type="Pfam" id="PF22466"/>
    </source>
</evidence>
<name>A0AAW1RYS1_9CHLO</name>